<reference evidence="1" key="1">
    <citation type="journal article" date="2021" name="Proc. Natl. Acad. Sci. U.S.A.">
        <title>A Catalog of Tens of Thousands of Viruses from Human Metagenomes Reveals Hidden Associations with Chronic Diseases.</title>
        <authorList>
            <person name="Tisza M.J."/>
            <person name="Buck C.B."/>
        </authorList>
    </citation>
    <scope>NUCLEOTIDE SEQUENCE</scope>
    <source>
        <strain evidence="1">CtBM815</strain>
    </source>
</reference>
<protein>
    <submittedName>
        <fullName evidence="1">Uncharacterized protein</fullName>
    </submittedName>
</protein>
<sequence length="31" mass="3524">MGLDNPVNVNCILRMQFLSQAYYPIVVIGRV</sequence>
<name>A0A8S5RKT0_9VIRU</name>
<accession>A0A8S5RKT0</accession>
<organism evidence="1">
    <name type="scientific">virus sp. ctBM815</name>
    <dbReference type="NCBI Taxonomy" id="2825806"/>
    <lineage>
        <taxon>Viruses</taxon>
    </lineage>
</organism>
<dbReference type="EMBL" id="BK059109">
    <property type="protein sequence ID" value="DAE31653.1"/>
    <property type="molecule type" value="Genomic_DNA"/>
</dbReference>
<proteinExistence type="predicted"/>
<evidence type="ECO:0000313" key="1">
    <source>
        <dbReference type="EMBL" id="DAE31653.1"/>
    </source>
</evidence>